<dbReference type="Proteomes" id="UP001190700">
    <property type="component" value="Unassembled WGS sequence"/>
</dbReference>
<proteinExistence type="predicted"/>
<sequence>VHLSWTIGGGSSEAALGKGPRVAAPWLPGRRAPARLLRAPEEPRLAPAAAAPLQLYLMVQPAVRWTPGAVESSTGDVHLASFLAMESPEAADSGYEQLVEWLVSQAQWTSGSPTQEEVHAMSLRRIGAQGAATAEVYASLVDSLSQAFAFSVSFPPASWSGDTSLSFFPMIPDLHLVAGTAGASGQQIANINFSTFNLVDKNYTEMVAQYFDTTATSRVGTNAAEEVPVSLATLLFIDFFSCLAQTSLNHVYSFMRTNGYNPDDASRTHTLQDILKEISATDGAWMSVAGSVSASFRSGTRLPTHLPGDPQLQKQPLQAYLPHGKHGKPQ</sequence>
<dbReference type="EMBL" id="LGRX02021922">
    <property type="protein sequence ID" value="KAK3256164.1"/>
    <property type="molecule type" value="Genomic_DNA"/>
</dbReference>
<protein>
    <submittedName>
        <fullName evidence="2">Uncharacterized protein</fullName>
    </submittedName>
</protein>
<organism evidence="2 3">
    <name type="scientific">Cymbomonas tetramitiformis</name>
    <dbReference type="NCBI Taxonomy" id="36881"/>
    <lineage>
        <taxon>Eukaryota</taxon>
        <taxon>Viridiplantae</taxon>
        <taxon>Chlorophyta</taxon>
        <taxon>Pyramimonadophyceae</taxon>
        <taxon>Pyramimonadales</taxon>
        <taxon>Pyramimonadaceae</taxon>
        <taxon>Cymbomonas</taxon>
    </lineage>
</organism>
<comment type="caution">
    <text evidence="2">The sequence shown here is derived from an EMBL/GenBank/DDBJ whole genome shotgun (WGS) entry which is preliminary data.</text>
</comment>
<evidence type="ECO:0000313" key="2">
    <source>
        <dbReference type="EMBL" id="KAK3256164.1"/>
    </source>
</evidence>
<gene>
    <name evidence="2" type="ORF">CYMTET_34687</name>
</gene>
<keyword evidence="3" id="KW-1185">Reference proteome</keyword>
<dbReference type="AlphaFoldDB" id="A0AAE0FAN5"/>
<feature type="non-terminal residue" evidence="2">
    <location>
        <position position="330"/>
    </location>
</feature>
<evidence type="ECO:0000256" key="1">
    <source>
        <dbReference type="SAM" id="MobiDB-lite"/>
    </source>
</evidence>
<feature type="region of interest" description="Disordered" evidence="1">
    <location>
        <begin position="299"/>
        <end position="330"/>
    </location>
</feature>
<reference evidence="2 3" key="1">
    <citation type="journal article" date="2015" name="Genome Biol. Evol.">
        <title>Comparative Genomics of a Bacterivorous Green Alga Reveals Evolutionary Causalities and Consequences of Phago-Mixotrophic Mode of Nutrition.</title>
        <authorList>
            <person name="Burns J.A."/>
            <person name="Paasch A."/>
            <person name="Narechania A."/>
            <person name="Kim E."/>
        </authorList>
    </citation>
    <scope>NUCLEOTIDE SEQUENCE [LARGE SCALE GENOMIC DNA]</scope>
    <source>
        <strain evidence="2 3">PLY_AMNH</strain>
    </source>
</reference>
<evidence type="ECO:0000313" key="3">
    <source>
        <dbReference type="Proteomes" id="UP001190700"/>
    </source>
</evidence>
<feature type="non-terminal residue" evidence="2">
    <location>
        <position position="1"/>
    </location>
</feature>
<accession>A0AAE0FAN5</accession>
<name>A0AAE0FAN5_9CHLO</name>